<dbReference type="InterPro" id="IPR027379">
    <property type="entry name" value="CLS_N"/>
</dbReference>
<evidence type="ECO:0000256" key="2">
    <source>
        <dbReference type="ARBA" id="ARBA00022475"/>
    </source>
</evidence>
<keyword evidence="7" id="KW-0732">Signal</keyword>
<organism evidence="9 10">
    <name type="scientific">Extremus antarcticus</name>
    <dbReference type="NCBI Taxonomy" id="702011"/>
    <lineage>
        <taxon>Eukaryota</taxon>
        <taxon>Fungi</taxon>
        <taxon>Dikarya</taxon>
        <taxon>Ascomycota</taxon>
        <taxon>Pezizomycotina</taxon>
        <taxon>Dothideomycetes</taxon>
        <taxon>Dothideomycetidae</taxon>
        <taxon>Mycosphaerellales</taxon>
        <taxon>Extremaceae</taxon>
        <taxon>Extremus</taxon>
    </lineage>
</organism>
<evidence type="ECO:0000313" key="9">
    <source>
        <dbReference type="EMBL" id="KAK3051455.1"/>
    </source>
</evidence>
<evidence type="ECO:0000256" key="3">
    <source>
        <dbReference type="ARBA" id="ARBA00022692"/>
    </source>
</evidence>
<name>A0AAJ0DK54_9PEZI</name>
<reference evidence="9" key="1">
    <citation type="submission" date="2023-04" db="EMBL/GenBank/DDBJ databases">
        <title>Black Yeasts Isolated from many extreme environments.</title>
        <authorList>
            <person name="Coleine C."/>
            <person name="Stajich J.E."/>
            <person name="Selbmann L."/>
        </authorList>
    </citation>
    <scope>NUCLEOTIDE SEQUENCE</scope>
    <source>
        <strain evidence="9">CCFEE 5312</strain>
    </source>
</reference>
<dbReference type="GO" id="GO:0005886">
    <property type="term" value="C:plasma membrane"/>
    <property type="evidence" value="ECO:0007669"/>
    <property type="project" value="UniProtKB-SubCell"/>
</dbReference>
<evidence type="ECO:0000256" key="6">
    <source>
        <dbReference type="SAM" id="Phobius"/>
    </source>
</evidence>
<dbReference type="Pfam" id="PF13396">
    <property type="entry name" value="PLDc_N"/>
    <property type="match status" value="1"/>
</dbReference>
<evidence type="ECO:0000256" key="4">
    <source>
        <dbReference type="ARBA" id="ARBA00022989"/>
    </source>
</evidence>
<comment type="subcellular location">
    <subcellularLocation>
        <location evidence="1">Cell membrane</location>
        <topology evidence="1">Multi-pass membrane protein</topology>
    </subcellularLocation>
</comment>
<evidence type="ECO:0000313" key="10">
    <source>
        <dbReference type="Proteomes" id="UP001271007"/>
    </source>
</evidence>
<dbReference type="AlphaFoldDB" id="A0AAJ0DK54"/>
<feature type="transmembrane region" description="Helical" evidence="6">
    <location>
        <begin position="43"/>
        <end position="60"/>
    </location>
</feature>
<feature type="chain" id="PRO_5042468655" description="Cardiolipin synthase N-terminal domain-containing protein" evidence="7">
    <location>
        <begin position="20"/>
        <end position="106"/>
    </location>
</feature>
<keyword evidence="2" id="KW-1003">Cell membrane</keyword>
<feature type="transmembrane region" description="Helical" evidence="6">
    <location>
        <begin position="72"/>
        <end position="91"/>
    </location>
</feature>
<dbReference type="EMBL" id="JAWDJX010000026">
    <property type="protein sequence ID" value="KAK3051455.1"/>
    <property type="molecule type" value="Genomic_DNA"/>
</dbReference>
<evidence type="ECO:0000259" key="8">
    <source>
        <dbReference type="Pfam" id="PF13396"/>
    </source>
</evidence>
<keyword evidence="3 6" id="KW-0812">Transmembrane</keyword>
<evidence type="ECO:0000256" key="1">
    <source>
        <dbReference type="ARBA" id="ARBA00004651"/>
    </source>
</evidence>
<keyword evidence="5 6" id="KW-0472">Membrane</keyword>
<feature type="domain" description="Cardiolipin synthase N-terminal" evidence="8">
    <location>
        <begin position="51"/>
        <end position="91"/>
    </location>
</feature>
<keyword evidence="4 6" id="KW-1133">Transmembrane helix</keyword>
<protein>
    <recommendedName>
        <fullName evidence="8">Cardiolipin synthase N-terminal domain-containing protein</fullName>
    </recommendedName>
</protein>
<accession>A0AAJ0DK54</accession>
<dbReference type="Proteomes" id="UP001271007">
    <property type="component" value="Unassembled WGS sequence"/>
</dbReference>
<gene>
    <name evidence="9" type="ORF">LTR09_007478</name>
</gene>
<evidence type="ECO:0000256" key="5">
    <source>
        <dbReference type="ARBA" id="ARBA00023136"/>
    </source>
</evidence>
<proteinExistence type="predicted"/>
<feature type="signal peptide" evidence="7">
    <location>
        <begin position="1"/>
        <end position="19"/>
    </location>
</feature>
<comment type="caution">
    <text evidence="9">The sequence shown here is derived from an EMBL/GenBank/DDBJ whole genome shotgun (WGS) entry which is preliminary data.</text>
</comment>
<sequence>MAPLTSLALQLCLAAVAFAAPLADHQIKTLGMNPGQQYGTGGGIVGFIVLVLDIIIWIEVLKSSRPPSHKILWCVLVFIFPVVGALAYWVLSDRKKWNDQQYEVLP</sequence>
<keyword evidence="10" id="KW-1185">Reference proteome</keyword>
<evidence type="ECO:0000256" key="7">
    <source>
        <dbReference type="SAM" id="SignalP"/>
    </source>
</evidence>